<reference evidence="6 7" key="1">
    <citation type="submission" date="2023-09" db="EMBL/GenBank/DDBJ databases">
        <title>Xinfangfangia sedmenti sp. nov., isolated the sedment.</title>
        <authorList>
            <person name="Xu L."/>
        </authorList>
    </citation>
    <scope>NUCLEOTIDE SEQUENCE [LARGE SCALE GENOMIC DNA]</scope>
    <source>
        <strain evidence="6 7">LG-4</strain>
    </source>
</reference>
<keyword evidence="7" id="KW-1185">Reference proteome</keyword>
<evidence type="ECO:0000256" key="3">
    <source>
        <dbReference type="ARBA" id="ARBA00022729"/>
    </source>
</evidence>
<dbReference type="PANTHER" id="PTHR46847">
    <property type="entry name" value="D-ALLOSE-BINDING PERIPLASMIC PROTEIN-RELATED"/>
    <property type="match status" value="1"/>
</dbReference>
<comment type="caution">
    <text evidence="6">The sequence shown here is derived from an EMBL/GenBank/DDBJ whole genome shotgun (WGS) entry which is preliminary data.</text>
</comment>
<evidence type="ECO:0000256" key="4">
    <source>
        <dbReference type="SAM" id="SignalP"/>
    </source>
</evidence>
<proteinExistence type="inferred from homology"/>
<keyword evidence="3 4" id="KW-0732">Signal</keyword>
<feature type="signal peptide" evidence="4">
    <location>
        <begin position="1"/>
        <end position="21"/>
    </location>
</feature>
<evidence type="ECO:0000256" key="1">
    <source>
        <dbReference type="ARBA" id="ARBA00004196"/>
    </source>
</evidence>
<dbReference type="RefSeq" id="WP_310457721.1">
    <property type="nucleotide sequence ID" value="NZ_JAVKPH010000014.1"/>
</dbReference>
<gene>
    <name evidence="6" type="ORF">RGD00_12770</name>
</gene>
<dbReference type="SUPFAM" id="SSF53822">
    <property type="entry name" value="Periplasmic binding protein-like I"/>
    <property type="match status" value="1"/>
</dbReference>
<evidence type="ECO:0000313" key="6">
    <source>
        <dbReference type="EMBL" id="MDR5653482.1"/>
    </source>
</evidence>
<dbReference type="InterPro" id="IPR028082">
    <property type="entry name" value="Peripla_BP_I"/>
</dbReference>
<feature type="domain" description="Periplasmic binding protein" evidence="5">
    <location>
        <begin position="58"/>
        <end position="280"/>
    </location>
</feature>
<comment type="similarity">
    <text evidence="2">Belongs to the bacterial solute-binding protein 2 family.</text>
</comment>
<sequence length="324" mass="34322">MKKLVSAAVTATLLSGTAAFAETEYRVGVMLFGLSEYMSLLTKAMDTHPMVVDGTVKLTVLDGRFDAVVQANQMDTLITQQFDAVIFAPIDQDAAVAPIQRARAAGIPVITAVTGAAGDDFNAYIGPSDVEAGRLIGEEMAKRLDGKGNVVIIEGPIGNSPQINRRKGIDEALANHPEIKVLASKTGNWSRAEGLAVMENWLSLYGDGIDGVIAQNDEMGLGAIEAIRAKGLTNDRIKVVAIDGISDGLKAVKDYGMFTLARSVTFEGQAALDLALGAVIGAGYEPKAAGWTEFDLPWNGGTDKLYGAPWFPVYPDNVAQFQAD</sequence>
<dbReference type="Pfam" id="PF13407">
    <property type="entry name" value="Peripla_BP_4"/>
    <property type="match status" value="1"/>
</dbReference>
<protein>
    <submittedName>
        <fullName evidence="6">Substrate-binding domain-containing protein</fullName>
    </submittedName>
</protein>
<dbReference type="EMBL" id="JAVKPH010000014">
    <property type="protein sequence ID" value="MDR5653482.1"/>
    <property type="molecule type" value="Genomic_DNA"/>
</dbReference>
<dbReference type="PANTHER" id="PTHR46847:SF1">
    <property type="entry name" value="D-ALLOSE-BINDING PERIPLASMIC PROTEIN-RELATED"/>
    <property type="match status" value="1"/>
</dbReference>
<comment type="subcellular location">
    <subcellularLocation>
        <location evidence="1">Cell envelope</location>
    </subcellularLocation>
</comment>
<accession>A0ABU1F9F6</accession>
<feature type="chain" id="PRO_5045174077" evidence="4">
    <location>
        <begin position="22"/>
        <end position="324"/>
    </location>
</feature>
<dbReference type="Proteomes" id="UP001247754">
    <property type="component" value="Unassembled WGS sequence"/>
</dbReference>
<evidence type="ECO:0000313" key="7">
    <source>
        <dbReference type="Proteomes" id="UP001247754"/>
    </source>
</evidence>
<dbReference type="Gene3D" id="3.40.50.2300">
    <property type="match status" value="2"/>
</dbReference>
<dbReference type="InterPro" id="IPR025997">
    <property type="entry name" value="SBP_2_dom"/>
</dbReference>
<organism evidence="6 7">
    <name type="scientific">Ruixingdingia sedimenti</name>
    <dbReference type="NCBI Taxonomy" id="3073604"/>
    <lineage>
        <taxon>Bacteria</taxon>
        <taxon>Pseudomonadati</taxon>
        <taxon>Pseudomonadota</taxon>
        <taxon>Alphaproteobacteria</taxon>
        <taxon>Rhodobacterales</taxon>
        <taxon>Paracoccaceae</taxon>
        <taxon>Ruixingdingia</taxon>
    </lineage>
</organism>
<name>A0ABU1F9F6_9RHOB</name>
<evidence type="ECO:0000259" key="5">
    <source>
        <dbReference type="Pfam" id="PF13407"/>
    </source>
</evidence>
<evidence type="ECO:0000256" key="2">
    <source>
        <dbReference type="ARBA" id="ARBA00007639"/>
    </source>
</evidence>